<keyword evidence="3" id="KW-1185">Reference proteome</keyword>
<dbReference type="RefSeq" id="WP_101496921.1">
    <property type="nucleotide sequence ID" value="NZ_LNJZ01000007.1"/>
</dbReference>
<accession>A0A4V6PWI0</accession>
<feature type="region of interest" description="Disordered" evidence="1">
    <location>
        <begin position="1"/>
        <end position="24"/>
    </location>
</feature>
<organism evidence="2 3">
    <name type="scientific">Thiopseudomonas denitrificans</name>
    <dbReference type="NCBI Taxonomy" id="1501432"/>
    <lineage>
        <taxon>Bacteria</taxon>
        <taxon>Pseudomonadati</taxon>
        <taxon>Pseudomonadota</taxon>
        <taxon>Gammaproteobacteria</taxon>
        <taxon>Pseudomonadales</taxon>
        <taxon>Pseudomonadaceae</taxon>
        <taxon>Thiopseudomonas</taxon>
    </lineage>
</organism>
<dbReference type="EMBL" id="SNYK01000001">
    <property type="protein sequence ID" value="TDQ40227.1"/>
    <property type="molecule type" value="Genomic_DNA"/>
</dbReference>
<proteinExistence type="predicted"/>
<dbReference type="OrthoDB" id="6905080at2"/>
<evidence type="ECO:0000256" key="1">
    <source>
        <dbReference type="SAM" id="MobiDB-lite"/>
    </source>
</evidence>
<dbReference type="AlphaFoldDB" id="A0A4V6PWI0"/>
<dbReference type="Proteomes" id="UP000294575">
    <property type="component" value="Unassembled WGS sequence"/>
</dbReference>
<sequence>MNNDPFEESLRELLQGPGARQPSARALERVLKTANRQTGAGALLMLSGRALEAVMLGLEGVSAHWRPVSRLPGKSTDKHKAQ</sequence>
<comment type="caution">
    <text evidence="2">The sequence shown here is derived from an EMBL/GenBank/DDBJ whole genome shotgun (WGS) entry which is preliminary data.</text>
</comment>
<protein>
    <submittedName>
        <fullName evidence="2">Uncharacterized protein</fullName>
    </submittedName>
</protein>
<name>A0A4V6PWI0_9GAMM</name>
<reference evidence="2 3" key="1">
    <citation type="submission" date="2019-03" db="EMBL/GenBank/DDBJ databases">
        <title>Genomic Encyclopedia of Type Strains, Phase IV (KMG-IV): sequencing the most valuable type-strain genomes for metagenomic binning, comparative biology and taxonomic classification.</title>
        <authorList>
            <person name="Goeker M."/>
        </authorList>
    </citation>
    <scope>NUCLEOTIDE SEQUENCE [LARGE SCALE GENOMIC DNA]</scope>
    <source>
        <strain evidence="2 3">DSM 28679</strain>
    </source>
</reference>
<evidence type="ECO:0000313" key="2">
    <source>
        <dbReference type="EMBL" id="TDQ40227.1"/>
    </source>
</evidence>
<gene>
    <name evidence="2" type="ORF">DFQ45_101362</name>
</gene>
<evidence type="ECO:0000313" key="3">
    <source>
        <dbReference type="Proteomes" id="UP000294575"/>
    </source>
</evidence>